<proteinExistence type="predicted"/>
<protein>
    <submittedName>
        <fullName evidence="1">Uncharacterized protein</fullName>
    </submittedName>
</protein>
<name>A0AAD1UGS5_EUPCR</name>
<reference evidence="1" key="1">
    <citation type="submission" date="2023-07" db="EMBL/GenBank/DDBJ databases">
        <authorList>
            <consortium name="AG Swart"/>
            <person name="Singh M."/>
            <person name="Singh A."/>
            <person name="Seah K."/>
            <person name="Emmerich C."/>
        </authorList>
    </citation>
    <scope>NUCLEOTIDE SEQUENCE</scope>
    <source>
        <strain evidence="1">DP1</strain>
    </source>
</reference>
<accession>A0AAD1UGS5</accession>
<dbReference type="AlphaFoldDB" id="A0AAD1UGS5"/>
<dbReference type="EMBL" id="CAMPGE010006128">
    <property type="protein sequence ID" value="CAI2364973.1"/>
    <property type="molecule type" value="Genomic_DNA"/>
</dbReference>
<sequence length="534" mass="61951">MCNILPYFGYLDQNYKLMSQLCIGSYTCWKYNHKGFCLKACTCKRRELKFCFIYGGSGRVHSAKEVIQLVKKYPILYKIFDLPVLMVTSQKEANCFLKFLKEADLEYLRFTSILFQHIKHEAKFWKSMRSILEVSEQNSEQFGTSLELNDSVDLLDKRDFRNKSLFNNSDLDQIDPKLKSHVTSLIINKFEKDLYDTNVILRGVKLLVDWFDNIKNLKLNFTYTDPCRDNYILLNFHDRVTESIEVNITKKLATREVIEAKDCYFRSCFYNHTTGYNDRRFFVARKVLIKSPINILNKNRKENWQPLIECSVLRLEGIRETDALEDHICAQRYCGFYSNDYLGLSKTDITKISSSSILTKDVLRQFPKANFTLILSNSNKRSKRVDRCCTMDNVIIDDYKNTTNLGLVSLSAESSFFKPVLTKFMKKNLISLELALSNKETAQELIIFQTLCQMIKKNNSLQEIKISVHDDTSVVSILDSCESKPSLGSIRIACSQNISKQVKAYVKAYKRNNSFKSVQIFVPPAEKKGYCAIF</sequence>
<dbReference type="Proteomes" id="UP001295684">
    <property type="component" value="Unassembled WGS sequence"/>
</dbReference>
<organism evidence="1 2">
    <name type="scientific">Euplotes crassus</name>
    <dbReference type="NCBI Taxonomy" id="5936"/>
    <lineage>
        <taxon>Eukaryota</taxon>
        <taxon>Sar</taxon>
        <taxon>Alveolata</taxon>
        <taxon>Ciliophora</taxon>
        <taxon>Intramacronucleata</taxon>
        <taxon>Spirotrichea</taxon>
        <taxon>Hypotrichia</taxon>
        <taxon>Euplotida</taxon>
        <taxon>Euplotidae</taxon>
        <taxon>Moneuplotes</taxon>
    </lineage>
</organism>
<evidence type="ECO:0000313" key="1">
    <source>
        <dbReference type="EMBL" id="CAI2364973.1"/>
    </source>
</evidence>
<evidence type="ECO:0000313" key="2">
    <source>
        <dbReference type="Proteomes" id="UP001295684"/>
    </source>
</evidence>
<keyword evidence="2" id="KW-1185">Reference proteome</keyword>
<gene>
    <name evidence="1" type="ORF">ECRASSUSDP1_LOCUS6323</name>
</gene>
<comment type="caution">
    <text evidence="1">The sequence shown here is derived from an EMBL/GenBank/DDBJ whole genome shotgun (WGS) entry which is preliminary data.</text>
</comment>